<name>A0ABW6QWR1_9NOCA</name>
<feature type="chain" id="PRO_5045262363" description="Low molecular weight antigen MTB12-like C-terminal domain-containing protein" evidence="3">
    <location>
        <begin position="40"/>
        <end position="160"/>
    </location>
</feature>
<accession>A0ABW6QWR1</accession>
<dbReference type="InterPro" id="IPR058644">
    <property type="entry name" value="Mtb12-like_C"/>
</dbReference>
<dbReference type="Pfam" id="PF26580">
    <property type="entry name" value="Mtb12_C"/>
    <property type="match status" value="1"/>
</dbReference>
<evidence type="ECO:0000313" key="6">
    <source>
        <dbReference type="Proteomes" id="UP001601948"/>
    </source>
</evidence>
<feature type="signal peptide" evidence="3">
    <location>
        <begin position="1"/>
        <end position="39"/>
    </location>
</feature>
<keyword evidence="6" id="KW-1185">Reference proteome</keyword>
<evidence type="ECO:0000256" key="2">
    <source>
        <dbReference type="ARBA" id="ARBA00093774"/>
    </source>
</evidence>
<proteinExistence type="inferred from homology"/>
<gene>
    <name evidence="5" type="ORF">ACFYV7_19740</name>
</gene>
<protein>
    <recommendedName>
        <fullName evidence="4">Low molecular weight antigen MTB12-like C-terminal domain-containing protein</fullName>
    </recommendedName>
</protein>
<dbReference type="RefSeq" id="WP_387719247.1">
    <property type="nucleotide sequence ID" value="NZ_JBIAPI010000004.1"/>
</dbReference>
<dbReference type="EMBL" id="JBIAPI010000004">
    <property type="protein sequence ID" value="MFF3225035.1"/>
    <property type="molecule type" value="Genomic_DNA"/>
</dbReference>
<reference evidence="5 6" key="1">
    <citation type="submission" date="2024-10" db="EMBL/GenBank/DDBJ databases">
        <title>The Natural Products Discovery Center: Release of the First 8490 Sequenced Strains for Exploring Actinobacteria Biosynthetic Diversity.</title>
        <authorList>
            <person name="Kalkreuter E."/>
            <person name="Kautsar S.A."/>
            <person name="Yang D."/>
            <person name="Bader C.D."/>
            <person name="Teijaro C.N."/>
            <person name="Fluegel L."/>
            <person name="Davis C.M."/>
            <person name="Simpson J.R."/>
            <person name="Lauterbach L."/>
            <person name="Steele A.D."/>
            <person name="Gui C."/>
            <person name="Meng S."/>
            <person name="Li G."/>
            <person name="Viehrig K."/>
            <person name="Ye F."/>
            <person name="Su P."/>
            <person name="Kiefer A.F."/>
            <person name="Nichols A."/>
            <person name="Cepeda A.J."/>
            <person name="Yan W."/>
            <person name="Fan B."/>
            <person name="Jiang Y."/>
            <person name="Adhikari A."/>
            <person name="Zheng C.-J."/>
            <person name="Schuster L."/>
            <person name="Cowan T.M."/>
            <person name="Smanski M.J."/>
            <person name="Chevrette M.G."/>
            <person name="De Carvalho L.P.S."/>
            <person name="Shen B."/>
        </authorList>
    </citation>
    <scope>NUCLEOTIDE SEQUENCE [LARGE SCALE GENOMIC DNA]</scope>
    <source>
        <strain evidence="5 6">NPDC003040</strain>
    </source>
</reference>
<evidence type="ECO:0000256" key="1">
    <source>
        <dbReference type="ARBA" id="ARBA00022729"/>
    </source>
</evidence>
<feature type="domain" description="Low molecular weight antigen MTB12-like C-terminal" evidence="4">
    <location>
        <begin position="49"/>
        <end position="160"/>
    </location>
</feature>
<evidence type="ECO:0000313" key="5">
    <source>
        <dbReference type="EMBL" id="MFF3225035.1"/>
    </source>
</evidence>
<evidence type="ECO:0000259" key="4">
    <source>
        <dbReference type="Pfam" id="PF26580"/>
    </source>
</evidence>
<comment type="similarity">
    <text evidence="2">Belongs to the MTB12 family.</text>
</comment>
<comment type="caution">
    <text evidence="5">The sequence shown here is derived from an EMBL/GenBank/DDBJ whole genome shotgun (WGS) entry which is preliminary data.</text>
</comment>
<keyword evidence="1 3" id="KW-0732">Signal</keyword>
<evidence type="ECO:0000256" key="3">
    <source>
        <dbReference type="SAM" id="SignalP"/>
    </source>
</evidence>
<organism evidence="5 6">
    <name type="scientific">Nocardia suismassiliense</name>
    <dbReference type="NCBI Taxonomy" id="2077092"/>
    <lineage>
        <taxon>Bacteria</taxon>
        <taxon>Bacillati</taxon>
        <taxon>Actinomycetota</taxon>
        <taxon>Actinomycetes</taxon>
        <taxon>Mycobacteriales</taxon>
        <taxon>Nocardiaceae</taxon>
        <taxon>Nocardia</taxon>
    </lineage>
</organism>
<sequence length="160" mass="16401">MTSNSNKPLLRRAATTFALTAAVLGGATTTAITATPALAAPLSAPMHAAAPSAAELTTKLRLAVNTGAPRSARAAELESGEAGVATMDKIGAILLAAPPSLRYNVVNPSVSGDRIDAQLRVTTEGYPDFNYDASWKQLDGTWKLSRASECSIASALGLSC</sequence>
<dbReference type="Proteomes" id="UP001601948">
    <property type="component" value="Unassembled WGS sequence"/>
</dbReference>